<evidence type="ECO:0000256" key="8">
    <source>
        <dbReference type="RuleBase" id="RU363032"/>
    </source>
</evidence>
<evidence type="ECO:0000256" key="7">
    <source>
        <dbReference type="ARBA" id="ARBA00023136"/>
    </source>
</evidence>
<keyword evidence="6 8" id="KW-1133">Transmembrane helix</keyword>
<evidence type="ECO:0000256" key="4">
    <source>
        <dbReference type="ARBA" id="ARBA00022475"/>
    </source>
</evidence>
<evidence type="ECO:0000256" key="1">
    <source>
        <dbReference type="ARBA" id="ARBA00004429"/>
    </source>
</evidence>
<evidence type="ECO:0000256" key="5">
    <source>
        <dbReference type="ARBA" id="ARBA00022692"/>
    </source>
</evidence>
<dbReference type="Gene3D" id="1.10.3720.10">
    <property type="entry name" value="MetI-like"/>
    <property type="match status" value="1"/>
</dbReference>
<dbReference type="PROSITE" id="PS50928">
    <property type="entry name" value="ABC_TM1"/>
    <property type="match status" value="1"/>
</dbReference>
<dbReference type="OrthoDB" id="6534575at2"/>
<dbReference type="PANTHER" id="PTHR30614:SF47">
    <property type="entry name" value="ABC TRANSPORTER PERMEASE"/>
    <property type="match status" value="1"/>
</dbReference>
<feature type="transmembrane region" description="Helical" evidence="8">
    <location>
        <begin position="66"/>
        <end position="88"/>
    </location>
</feature>
<evidence type="ECO:0000256" key="3">
    <source>
        <dbReference type="ARBA" id="ARBA00022448"/>
    </source>
</evidence>
<gene>
    <name evidence="10" type="ORF">CCO03_07635</name>
</gene>
<feature type="transmembrane region" description="Helical" evidence="8">
    <location>
        <begin position="211"/>
        <end position="235"/>
    </location>
</feature>
<protein>
    <submittedName>
        <fullName evidence="10">Amino acid ABC transporter permease</fullName>
    </submittedName>
</protein>
<feature type="domain" description="ABC transmembrane type-1" evidence="9">
    <location>
        <begin position="21"/>
        <end position="232"/>
    </location>
</feature>
<dbReference type="InterPro" id="IPR043429">
    <property type="entry name" value="ArtM/GltK/GlnP/TcyL/YhdX-like"/>
</dbReference>
<dbReference type="InterPro" id="IPR010065">
    <property type="entry name" value="AA_ABC_transptr_permease_3TM"/>
</dbReference>
<dbReference type="GO" id="GO:0022857">
    <property type="term" value="F:transmembrane transporter activity"/>
    <property type="evidence" value="ECO:0007669"/>
    <property type="project" value="InterPro"/>
</dbReference>
<comment type="similarity">
    <text evidence="2">Belongs to the binding-protein-dependent transport system permease family. HisMQ subfamily.</text>
</comment>
<keyword evidence="3 8" id="KW-0813">Transport</keyword>
<evidence type="ECO:0000313" key="11">
    <source>
        <dbReference type="Proteomes" id="UP000196138"/>
    </source>
</evidence>
<feature type="transmembrane region" description="Helical" evidence="8">
    <location>
        <begin position="108"/>
        <end position="128"/>
    </location>
</feature>
<evidence type="ECO:0000256" key="6">
    <source>
        <dbReference type="ARBA" id="ARBA00022989"/>
    </source>
</evidence>
<dbReference type="GO" id="GO:0006865">
    <property type="term" value="P:amino acid transport"/>
    <property type="evidence" value="ECO:0007669"/>
    <property type="project" value="TreeGrafter"/>
</dbReference>
<keyword evidence="4" id="KW-1003">Cell membrane</keyword>
<comment type="subcellular location">
    <subcellularLocation>
        <location evidence="1">Cell inner membrane</location>
        <topology evidence="1">Multi-pass membrane protein</topology>
    </subcellularLocation>
    <subcellularLocation>
        <location evidence="8">Cell membrane</location>
        <topology evidence="8">Multi-pass membrane protein</topology>
    </subcellularLocation>
</comment>
<evidence type="ECO:0000313" key="10">
    <source>
        <dbReference type="EMBL" id="ARU04565.1"/>
    </source>
</evidence>
<feature type="transmembrane region" description="Helical" evidence="8">
    <location>
        <begin position="20"/>
        <end position="45"/>
    </location>
</feature>
<dbReference type="SUPFAM" id="SSF161098">
    <property type="entry name" value="MetI-like"/>
    <property type="match status" value="1"/>
</dbReference>
<keyword evidence="11" id="KW-1185">Reference proteome</keyword>
<dbReference type="NCBIfam" id="TIGR01726">
    <property type="entry name" value="HEQRo_perm_3TM"/>
    <property type="match status" value="1"/>
</dbReference>
<dbReference type="GO" id="GO:0043190">
    <property type="term" value="C:ATP-binding cassette (ABC) transporter complex"/>
    <property type="evidence" value="ECO:0007669"/>
    <property type="project" value="InterPro"/>
</dbReference>
<dbReference type="AlphaFoldDB" id="A0A1Y0ELN3"/>
<dbReference type="InterPro" id="IPR000515">
    <property type="entry name" value="MetI-like"/>
</dbReference>
<dbReference type="PANTHER" id="PTHR30614">
    <property type="entry name" value="MEMBRANE COMPONENT OF AMINO ACID ABC TRANSPORTER"/>
    <property type="match status" value="1"/>
</dbReference>
<dbReference type="Pfam" id="PF00528">
    <property type="entry name" value="BPD_transp_1"/>
    <property type="match status" value="1"/>
</dbReference>
<dbReference type="EMBL" id="CP021455">
    <property type="protein sequence ID" value="ARU04565.1"/>
    <property type="molecule type" value="Genomic_DNA"/>
</dbReference>
<dbReference type="CDD" id="cd06261">
    <property type="entry name" value="TM_PBP2"/>
    <property type="match status" value="1"/>
</dbReference>
<evidence type="ECO:0000259" key="9">
    <source>
        <dbReference type="PROSITE" id="PS50928"/>
    </source>
</evidence>
<proteinExistence type="inferred from homology"/>
<dbReference type="KEGG" id="cser:CCO03_07635"/>
<organism evidence="10 11">
    <name type="scientific">Comamonas serinivorans</name>
    <dbReference type="NCBI Taxonomy" id="1082851"/>
    <lineage>
        <taxon>Bacteria</taxon>
        <taxon>Pseudomonadati</taxon>
        <taxon>Pseudomonadota</taxon>
        <taxon>Betaproteobacteria</taxon>
        <taxon>Burkholderiales</taxon>
        <taxon>Comamonadaceae</taxon>
        <taxon>Comamonas</taxon>
    </lineage>
</organism>
<keyword evidence="7 8" id="KW-0472">Membrane</keyword>
<evidence type="ECO:0000256" key="2">
    <source>
        <dbReference type="ARBA" id="ARBA00010072"/>
    </source>
</evidence>
<keyword evidence="5 8" id="KW-0812">Transmembrane</keyword>
<name>A0A1Y0ELN3_9BURK</name>
<reference evidence="10 11" key="1">
    <citation type="submission" date="2017-05" db="EMBL/GenBank/DDBJ databases">
        <authorList>
            <person name="Song R."/>
            <person name="Chenine A.L."/>
            <person name="Ruprecht R.M."/>
        </authorList>
    </citation>
    <scope>NUCLEOTIDE SEQUENCE [LARGE SCALE GENOMIC DNA]</scope>
    <source>
        <strain evidence="10 11">DSM 26136</strain>
    </source>
</reference>
<sequence length="244" mass="26838">MDLDLSALLAPRYLAWLWQGLLTTLWSALLVIVASTLLGLGLAGAREFGGPVWRTASRLYLSVFRNTPLLVQLFFWYFGLPALLPPGVLPWLNTPHELALGSVTLLRWPSFEMLAALVGLVAYSTAYVGEDIRSGLRGVPAGQRLAALALGFTPLQVLRQVVFPQALRLAATPLIGQFMNILKNTSLAMAIGLVELSYRTRQVEAETWKTFQVYGVSTLLYVAAIAGLAVLGQAWQRHLTRHLR</sequence>
<dbReference type="InterPro" id="IPR035906">
    <property type="entry name" value="MetI-like_sf"/>
</dbReference>
<accession>A0A1Y0ELN3</accession>
<dbReference type="Proteomes" id="UP000196138">
    <property type="component" value="Chromosome"/>
</dbReference>